<comment type="caution">
    <text evidence="12">The sequence shown here is derived from an EMBL/GenBank/DDBJ whole genome shotgun (WGS) entry which is preliminary data.</text>
</comment>
<evidence type="ECO:0000256" key="2">
    <source>
        <dbReference type="ARBA" id="ARBA00022448"/>
    </source>
</evidence>
<evidence type="ECO:0000256" key="3">
    <source>
        <dbReference type="ARBA" id="ARBA00022475"/>
    </source>
</evidence>
<dbReference type="GO" id="GO:0008982">
    <property type="term" value="F:protein-N(PI)-phosphohistidine-sugar phosphotransferase activity"/>
    <property type="evidence" value="ECO:0007669"/>
    <property type="project" value="InterPro"/>
</dbReference>
<keyword evidence="6 10" id="KW-0812">Transmembrane</keyword>
<comment type="subcellular location">
    <subcellularLocation>
        <location evidence="1">Cell membrane</location>
        <topology evidence="1">Multi-pass membrane protein</topology>
    </subcellularLocation>
</comment>
<feature type="domain" description="PTS EIIC type-1" evidence="11">
    <location>
        <begin position="16"/>
        <end position="397"/>
    </location>
</feature>
<evidence type="ECO:0000256" key="8">
    <source>
        <dbReference type="ARBA" id="ARBA00023136"/>
    </source>
</evidence>
<keyword evidence="8 10" id="KW-0472">Membrane</keyword>
<dbReference type="PANTHER" id="PTHR30009">
    <property type="entry name" value="CYTOCHROME C-TYPE SYNTHESIS PROTEIN AND PTS TRANSMEMBRANE COMPONENT"/>
    <property type="match status" value="1"/>
</dbReference>
<evidence type="ECO:0000256" key="4">
    <source>
        <dbReference type="ARBA" id="ARBA00022597"/>
    </source>
</evidence>
<name>A0A4Z0HC72_9ACTN</name>
<dbReference type="InterPro" id="IPR050429">
    <property type="entry name" value="PTS_Glucose_EIICBA"/>
</dbReference>
<keyword evidence="3" id="KW-1003">Cell membrane</keyword>
<dbReference type="PROSITE" id="PS51103">
    <property type="entry name" value="PTS_EIIC_TYPE_1"/>
    <property type="match status" value="1"/>
</dbReference>
<dbReference type="RefSeq" id="WP_135339691.1">
    <property type="nucleotide sequence ID" value="NZ_JBHLTX010000054.1"/>
</dbReference>
<dbReference type="InterPro" id="IPR013013">
    <property type="entry name" value="PTS_EIIC_1"/>
</dbReference>
<feature type="transmembrane region" description="Helical" evidence="10">
    <location>
        <begin position="311"/>
        <end position="331"/>
    </location>
</feature>
<feature type="transmembrane region" description="Helical" evidence="10">
    <location>
        <begin position="127"/>
        <end position="142"/>
    </location>
</feature>
<evidence type="ECO:0000256" key="7">
    <source>
        <dbReference type="ARBA" id="ARBA00022989"/>
    </source>
</evidence>
<evidence type="ECO:0000256" key="10">
    <source>
        <dbReference type="SAM" id="Phobius"/>
    </source>
</evidence>
<dbReference type="AlphaFoldDB" id="A0A4Z0HC72"/>
<evidence type="ECO:0000259" key="11">
    <source>
        <dbReference type="PROSITE" id="PS51103"/>
    </source>
</evidence>
<feature type="transmembrane region" description="Helical" evidence="10">
    <location>
        <begin position="162"/>
        <end position="183"/>
    </location>
</feature>
<accession>A0A4Z0HC72</accession>
<keyword evidence="13" id="KW-1185">Reference proteome</keyword>
<evidence type="ECO:0000313" key="12">
    <source>
        <dbReference type="EMBL" id="TGB08274.1"/>
    </source>
</evidence>
<dbReference type="EMBL" id="SRID01000131">
    <property type="protein sequence ID" value="TGB08274.1"/>
    <property type="molecule type" value="Genomic_DNA"/>
</dbReference>
<dbReference type="GO" id="GO:0015764">
    <property type="term" value="P:N-acetylglucosamine transport"/>
    <property type="evidence" value="ECO:0007669"/>
    <property type="project" value="TreeGrafter"/>
</dbReference>
<keyword evidence="2" id="KW-0813">Transport</keyword>
<feature type="transmembrane region" description="Helical" evidence="10">
    <location>
        <begin position="288"/>
        <end position="305"/>
    </location>
</feature>
<feature type="transmembrane region" description="Helical" evidence="10">
    <location>
        <begin position="363"/>
        <end position="385"/>
    </location>
</feature>
<dbReference type="GO" id="GO:0090563">
    <property type="term" value="F:protein-phosphocysteine-sugar phosphotransferase activity"/>
    <property type="evidence" value="ECO:0007669"/>
    <property type="project" value="TreeGrafter"/>
</dbReference>
<keyword evidence="7 10" id="KW-1133">Transmembrane helix</keyword>
<dbReference type="PANTHER" id="PTHR30009:SF4">
    <property type="entry name" value="PTS SYSTEM N-ACETYLGLUCOSAMINE-SPECIFIC EIICBA COMPONENT"/>
    <property type="match status" value="1"/>
</dbReference>
<feature type="transmembrane region" description="Helical" evidence="10">
    <location>
        <begin position="68"/>
        <end position="90"/>
    </location>
</feature>
<evidence type="ECO:0000256" key="5">
    <source>
        <dbReference type="ARBA" id="ARBA00022683"/>
    </source>
</evidence>
<feature type="region of interest" description="Disordered" evidence="9">
    <location>
        <begin position="419"/>
        <end position="446"/>
    </location>
</feature>
<evidence type="ECO:0000256" key="9">
    <source>
        <dbReference type="SAM" id="MobiDB-lite"/>
    </source>
</evidence>
<sequence>MSTATATEAPAKKRGAGVIQGMQKIGRSLQLPVAALPAAGLLSRLGQPDVFGQDGLGWNKVAEIFSNAGGALFGTNLALLFCVGVAIGFAKKADGSTAFAALVGFLVYREVLNGFVSDVTGKPQDPGVLGGIVVGLTAAVLWEKYHRTRLPDWLGFFSGRRFIPILMSFAGLAYGVLFGYAWAPIGDGLNNFSEWLSDNGSLGAGIFGVINRLLIPIGMHMLLNTFAWFQFGDFKSGGETVHGDIARYVHDDPTAGMFMTGFFPIMMFALPAAALAIAHCARPERRKAVLGMMISVSLTAFVTGVTEPLEFSFMFIAPVLYGIHAVLTGVSMGLTWALGIRSGFNFSGGLIDYLLGYSHSEKAWLLIPIGLAFAVVYYVVFRFAITKFNLPTPGREPEDTLDDAAAEAAAEAAAAEKRAARKAKLKEKAQDKVPAQNGDAASAGGA</sequence>
<keyword evidence="5" id="KW-0598">Phosphotransferase system</keyword>
<evidence type="ECO:0000256" key="1">
    <source>
        <dbReference type="ARBA" id="ARBA00004651"/>
    </source>
</evidence>
<evidence type="ECO:0000313" key="13">
    <source>
        <dbReference type="Proteomes" id="UP000297948"/>
    </source>
</evidence>
<organism evidence="12 13">
    <name type="scientific">Streptomyces palmae</name>
    <dbReference type="NCBI Taxonomy" id="1701085"/>
    <lineage>
        <taxon>Bacteria</taxon>
        <taxon>Bacillati</taxon>
        <taxon>Actinomycetota</taxon>
        <taxon>Actinomycetes</taxon>
        <taxon>Kitasatosporales</taxon>
        <taxon>Streptomycetaceae</taxon>
        <taxon>Streptomyces</taxon>
    </lineage>
</organism>
<dbReference type="GO" id="GO:0005886">
    <property type="term" value="C:plasma membrane"/>
    <property type="evidence" value="ECO:0007669"/>
    <property type="project" value="UniProtKB-SubCell"/>
</dbReference>
<dbReference type="Pfam" id="PF02378">
    <property type="entry name" value="PTS_EIIC"/>
    <property type="match status" value="1"/>
</dbReference>
<dbReference type="OrthoDB" id="9797715at2"/>
<dbReference type="GO" id="GO:0009401">
    <property type="term" value="P:phosphoenolpyruvate-dependent sugar phosphotransferase system"/>
    <property type="evidence" value="ECO:0007669"/>
    <property type="project" value="UniProtKB-KW"/>
</dbReference>
<gene>
    <name evidence="12" type="ORF">E4099_15775</name>
</gene>
<protein>
    <submittedName>
        <fullName evidence="12">PTS lactose transporter subunit IIC</fullName>
    </submittedName>
</protein>
<dbReference type="InterPro" id="IPR003352">
    <property type="entry name" value="PTS_EIIC"/>
</dbReference>
<evidence type="ECO:0000256" key="6">
    <source>
        <dbReference type="ARBA" id="ARBA00022692"/>
    </source>
</evidence>
<keyword evidence="4" id="KW-0762">Sugar transport</keyword>
<dbReference type="Proteomes" id="UP000297948">
    <property type="component" value="Unassembled WGS sequence"/>
</dbReference>
<reference evidence="12 13" key="1">
    <citation type="submission" date="2019-03" db="EMBL/GenBank/DDBJ databases">
        <authorList>
            <person name="Gonzalez-Pimentel J.L."/>
        </authorList>
    </citation>
    <scope>NUCLEOTIDE SEQUENCE [LARGE SCALE GENOMIC DNA]</scope>
    <source>
        <strain evidence="12 13">JCM 31289</strain>
    </source>
</reference>
<proteinExistence type="predicted"/>
<feature type="transmembrane region" description="Helical" evidence="10">
    <location>
        <begin position="261"/>
        <end position="281"/>
    </location>
</feature>